<keyword evidence="12" id="KW-0146">Chitin degradation</keyword>
<comment type="catalytic activity">
    <reaction evidence="21">
        <text>[(1-&gt;4)-N-acetyl-beta-D-glucosaminyl](n) + n H2O = chitosan + n acetate</text>
        <dbReference type="Rhea" id="RHEA:10464"/>
        <dbReference type="Rhea" id="RHEA-COMP:9593"/>
        <dbReference type="Rhea" id="RHEA-COMP:9597"/>
        <dbReference type="ChEBI" id="CHEBI:15377"/>
        <dbReference type="ChEBI" id="CHEBI:17029"/>
        <dbReference type="ChEBI" id="CHEBI:30089"/>
        <dbReference type="ChEBI" id="CHEBI:57704"/>
        <dbReference type="EC" id="3.5.1.41"/>
    </reaction>
    <physiologicalReaction direction="left-to-right" evidence="21">
        <dbReference type="Rhea" id="RHEA:10465"/>
    </physiologicalReaction>
</comment>
<keyword evidence="11" id="KW-0378">Hydrolase</keyword>
<evidence type="ECO:0000256" key="22">
    <source>
        <dbReference type="SAM" id="MobiDB-lite"/>
    </source>
</evidence>
<evidence type="ECO:0000256" key="1">
    <source>
        <dbReference type="ARBA" id="ARBA00001941"/>
    </source>
</evidence>
<dbReference type="GO" id="GO:0046872">
    <property type="term" value="F:metal ion binding"/>
    <property type="evidence" value="ECO:0007669"/>
    <property type="project" value="UniProtKB-KW"/>
</dbReference>
<dbReference type="GO" id="GO:0098552">
    <property type="term" value="C:side of membrane"/>
    <property type="evidence" value="ECO:0007669"/>
    <property type="project" value="UniProtKB-KW"/>
</dbReference>
<evidence type="ECO:0000256" key="12">
    <source>
        <dbReference type="ARBA" id="ARBA00023024"/>
    </source>
</evidence>
<keyword evidence="9" id="KW-0479">Metal-binding</keyword>
<dbReference type="InterPro" id="IPR002509">
    <property type="entry name" value="NODB_dom"/>
</dbReference>
<evidence type="ECO:0000256" key="18">
    <source>
        <dbReference type="ARBA" id="ARBA00023316"/>
    </source>
</evidence>
<dbReference type="InterPro" id="IPR050248">
    <property type="entry name" value="Polysacc_deacetylase_ArnD"/>
</dbReference>
<evidence type="ECO:0000256" key="6">
    <source>
        <dbReference type="ARBA" id="ARBA00022512"/>
    </source>
</evidence>
<evidence type="ECO:0000259" key="23">
    <source>
        <dbReference type="PROSITE" id="PS51677"/>
    </source>
</evidence>
<keyword evidence="15" id="KW-0119">Carbohydrate metabolism</keyword>
<evidence type="ECO:0000313" key="25">
    <source>
        <dbReference type="Proteomes" id="UP000053890"/>
    </source>
</evidence>
<dbReference type="PANTHER" id="PTHR10587:SF98">
    <property type="entry name" value="CHITIN DEACETYLASE"/>
    <property type="match status" value="1"/>
</dbReference>
<dbReference type="OMA" id="HNAYFDY"/>
<dbReference type="GO" id="GO:0005886">
    <property type="term" value="C:plasma membrane"/>
    <property type="evidence" value="ECO:0007669"/>
    <property type="project" value="UniProtKB-SubCell"/>
</dbReference>
<evidence type="ECO:0000256" key="19">
    <source>
        <dbReference type="ARBA" id="ARBA00023326"/>
    </source>
</evidence>
<dbReference type="EMBL" id="KQ474091">
    <property type="protein sequence ID" value="KPV71733.1"/>
    <property type="molecule type" value="Genomic_DNA"/>
</dbReference>
<protein>
    <recommendedName>
        <fullName evidence="20">chitin deacetylase</fullName>
        <ecNumber evidence="20">3.5.1.41</ecNumber>
    </recommendedName>
</protein>
<evidence type="ECO:0000256" key="8">
    <source>
        <dbReference type="ARBA" id="ARBA00022622"/>
    </source>
</evidence>
<dbReference type="EC" id="3.5.1.41" evidence="20"/>
<keyword evidence="8" id="KW-0336">GPI-anchor</keyword>
<dbReference type="AlphaFoldDB" id="A0A0N8PZ99"/>
<dbReference type="GeneID" id="28973363"/>
<evidence type="ECO:0000256" key="2">
    <source>
        <dbReference type="ARBA" id="ARBA00004191"/>
    </source>
</evidence>
<comment type="cofactor">
    <cofactor evidence="1">
        <name>Co(2+)</name>
        <dbReference type="ChEBI" id="CHEBI:48828"/>
    </cofactor>
</comment>
<accession>A0A0N8PZ99</accession>
<keyword evidence="16" id="KW-0170">Cobalt</keyword>
<dbReference type="Proteomes" id="UP000053890">
    <property type="component" value="Unassembled WGS sequence"/>
</dbReference>
<comment type="subcellular location">
    <subcellularLocation>
        <location evidence="3">Cell membrane</location>
        <topology evidence="3">Lipid-anchor</topology>
        <topology evidence="3">GPI-anchor</topology>
    </subcellularLocation>
    <subcellularLocation>
        <location evidence="2">Secreted</location>
        <location evidence="2">Cell wall</location>
    </subcellularLocation>
</comment>
<proteinExistence type="inferred from homology"/>
<evidence type="ECO:0000256" key="3">
    <source>
        <dbReference type="ARBA" id="ARBA00004609"/>
    </source>
</evidence>
<evidence type="ECO:0000256" key="21">
    <source>
        <dbReference type="ARBA" id="ARBA00048494"/>
    </source>
</evidence>
<dbReference type="SUPFAM" id="SSF88713">
    <property type="entry name" value="Glycoside hydrolase/deacetylase"/>
    <property type="match status" value="1"/>
</dbReference>
<keyword evidence="25" id="KW-1185">Reference proteome</keyword>
<name>A0A0N8PZ99_RHOGW</name>
<dbReference type="GO" id="GO:0009272">
    <property type="term" value="P:fungal-type cell wall biogenesis"/>
    <property type="evidence" value="ECO:0007669"/>
    <property type="project" value="UniProtKB-ARBA"/>
</dbReference>
<dbReference type="GO" id="GO:0000272">
    <property type="term" value="P:polysaccharide catabolic process"/>
    <property type="evidence" value="ECO:0007669"/>
    <property type="project" value="UniProtKB-KW"/>
</dbReference>
<keyword evidence="7" id="KW-0964">Secreted</keyword>
<gene>
    <name evidence="24" type="ORF">RHOBADRAFT_30636</name>
</gene>
<evidence type="ECO:0000313" key="24">
    <source>
        <dbReference type="EMBL" id="KPV71733.1"/>
    </source>
</evidence>
<evidence type="ECO:0000256" key="14">
    <source>
        <dbReference type="ARBA" id="ARBA00023180"/>
    </source>
</evidence>
<dbReference type="InterPro" id="IPR011330">
    <property type="entry name" value="Glyco_hydro/deAcase_b/a-brl"/>
</dbReference>
<evidence type="ECO:0000256" key="7">
    <source>
        <dbReference type="ARBA" id="ARBA00022525"/>
    </source>
</evidence>
<dbReference type="RefSeq" id="XP_018267782.1">
    <property type="nucleotide sequence ID" value="XM_018412914.1"/>
</dbReference>
<comment type="similarity">
    <text evidence="4">Belongs to the polysaccharide deacetylase family.</text>
</comment>
<dbReference type="Gene3D" id="3.20.20.370">
    <property type="entry name" value="Glycoside hydrolase/deacetylase"/>
    <property type="match status" value="1"/>
</dbReference>
<evidence type="ECO:0000256" key="13">
    <source>
        <dbReference type="ARBA" id="ARBA00023136"/>
    </source>
</evidence>
<dbReference type="OrthoDB" id="407355at2759"/>
<keyword evidence="10" id="KW-0732">Signal</keyword>
<dbReference type="PROSITE" id="PS51677">
    <property type="entry name" value="NODB"/>
    <property type="match status" value="1"/>
</dbReference>
<keyword evidence="6" id="KW-0134">Cell wall</keyword>
<evidence type="ECO:0000256" key="5">
    <source>
        <dbReference type="ARBA" id="ARBA00022475"/>
    </source>
</evidence>
<evidence type="ECO:0000256" key="15">
    <source>
        <dbReference type="ARBA" id="ARBA00023277"/>
    </source>
</evidence>
<dbReference type="GO" id="GO:0006032">
    <property type="term" value="P:chitin catabolic process"/>
    <property type="evidence" value="ECO:0007669"/>
    <property type="project" value="UniProtKB-KW"/>
</dbReference>
<keyword evidence="13" id="KW-0472">Membrane</keyword>
<dbReference type="PANTHER" id="PTHR10587">
    <property type="entry name" value="GLYCOSYL TRANSFERASE-RELATED"/>
    <property type="match status" value="1"/>
</dbReference>
<dbReference type="STRING" id="578459.A0A0N8PZ99"/>
<feature type="region of interest" description="Disordered" evidence="22">
    <location>
        <begin position="332"/>
        <end position="361"/>
    </location>
</feature>
<dbReference type="GO" id="GO:0071555">
    <property type="term" value="P:cell wall organization"/>
    <property type="evidence" value="ECO:0007669"/>
    <property type="project" value="UniProtKB-KW"/>
</dbReference>
<dbReference type="FunFam" id="3.20.20.370:FF:000004">
    <property type="entry name" value="Related to Chitin deacetylase"/>
    <property type="match status" value="1"/>
</dbReference>
<keyword evidence="5" id="KW-1003">Cell membrane</keyword>
<keyword evidence="18" id="KW-0961">Cell wall biogenesis/degradation</keyword>
<sequence length="412" mass="43986">MPSYPPIWATGTMQYAGVPQDATDMFNSIKAGIPNIAPRGTRAGDMTGVVYDDNADPACWWTDTRCTSPKLKGLQPDVTSCPEPNSWGFTLDDGPNCSHNAYFDYLESIKMKATLFYIGSNVLDWPLEAQRGLADGHEICSHTWSHPYMTSMTDEQAFAELYFSKKAIKDILGITVRCWRPPYGDVDDRIRWIAQALDMQTVIWTDDTFDYDWVTLGKDAIRKNYQAIFDKQTAGKYDSAGAIVLTHEIDGGTMELSQEMLPQMMKQFTGGVMPVGVCMNNTQPYVETSAYTYPNYDQWMAGTRSISVASPTATGKVGETLVFLTGSAAPTTSAAGSSVSTSPSSSAAQATSMSSGMSRSATSSASANASASSAAAAQAAAQKSHSGVSSDRAVLSVAAVLVGALAGAAALL</sequence>
<keyword evidence="17" id="KW-0449">Lipoprotein</keyword>
<keyword evidence="14" id="KW-0325">Glycoprotein</keyword>
<evidence type="ECO:0000256" key="20">
    <source>
        <dbReference type="ARBA" id="ARBA00024056"/>
    </source>
</evidence>
<evidence type="ECO:0000256" key="11">
    <source>
        <dbReference type="ARBA" id="ARBA00022801"/>
    </source>
</evidence>
<reference evidence="24 25" key="1">
    <citation type="journal article" date="2015" name="Front. Microbiol.">
        <title>Genome sequence of the plant growth promoting endophytic yeast Rhodotorula graminis WP1.</title>
        <authorList>
            <person name="Firrincieli A."/>
            <person name="Otillar R."/>
            <person name="Salamov A."/>
            <person name="Schmutz J."/>
            <person name="Khan Z."/>
            <person name="Redman R.S."/>
            <person name="Fleck N.D."/>
            <person name="Lindquist E."/>
            <person name="Grigoriev I.V."/>
            <person name="Doty S.L."/>
        </authorList>
    </citation>
    <scope>NUCLEOTIDE SEQUENCE [LARGE SCALE GENOMIC DNA]</scope>
    <source>
        <strain evidence="24 25">WP1</strain>
    </source>
</reference>
<evidence type="ECO:0000256" key="16">
    <source>
        <dbReference type="ARBA" id="ARBA00023285"/>
    </source>
</evidence>
<feature type="domain" description="NodB homology" evidence="23">
    <location>
        <begin position="85"/>
        <end position="276"/>
    </location>
</feature>
<evidence type="ECO:0000256" key="10">
    <source>
        <dbReference type="ARBA" id="ARBA00022729"/>
    </source>
</evidence>
<keyword evidence="19" id="KW-0624">Polysaccharide degradation</keyword>
<evidence type="ECO:0000256" key="9">
    <source>
        <dbReference type="ARBA" id="ARBA00022723"/>
    </source>
</evidence>
<dbReference type="GO" id="GO:0004099">
    <property type="term" value="F:chitin deacetylase activity"/>
    <property type="evidence" value="ECO:0007669"/>
    <property type="project" value="UniProtKB-EC"/>
</dbReference>
<evidence type="ECO:0000256" key="17">
    <source>
        <dbReference type="ARBA" id="ARBA00023288"/>
    </source>
</evidence>
<dbReference type="Pfam" id="PF01522">
    <property type="entry name" value="Polysacc_deac_1"/>
    <property type="match status" value="1"/>
</dbReference>
<organism evidence="24 25">
    <name type="scientific">Rhodotorula graminis (strain WP1)</name>
    <dbReference type="NCBI Taxonomy" id="578459"/>
    <lineage>
        <taxon>Eukaryota</taxon>
        <taxon>Fungi</taxon>
        <taxon>Dikarya</taxon>
        <taxon>Basidiomycota</taxon>
        <taxon>Pucciniomycotina</taxon>
        <taxon>Microbotryomycetes</taxon>
        <taxon>Sporidiobolales</taxon>
        <taxon>Sporidiobolaceae</taxon>
        <taxon>Rhodotorula</taxon>
    </lineage>
</organism>
<evidence type="ECO:0000256" key="4">
    <source>
        <dbReference type="ARBA" id="ARBA00010973"/>
    </source>
</evidence>